<evidence type="ECO:0000313" key="6">
    <source>
        <dbReference type="EMBL" id="MCC6071099.1"/>
    </source>
</evidence>
<evidence type="ECO:0000259" key="5">
    <source>
        <dbReference type="PROSITE" id="PS50887"/>
    </source>
</evidence>
<dbReference type="PANTHER" id="PTHR45138:SF9">
    <property type="entry name" value="DIGUANYLATE CYCLASE DGCM-RELATED"/>
    <property type="match status" value="1"/>
</dbReference>
<organism evidence="6 7">
    <name type="scientific">Massilia agrisoli</name>
    <dbReference type="NCBI Taxonomy" id="2892444"/>
    <lineage>
        <taxon>Bacteria</taxon>
        <taxon>Pseudomonadati</taxon>
        <taxon>Pseudomonadota</taxon>
        <taxon>Betaproteobacteria</taxon>
        <taxon>Burkholderiales</taxon>
        <taxon>Oxalobacteraceae</taxon>
        <taxon>Telluria group</taxon>
        <taxon>Massilia</taxon>
    </lineage>
</organism>
<reference evidence="6 7" key="1">
    <citation type="submission" date="2021-11" db="EMBL/GenBank/DDBJ databases">
        <authorList>
            <person name="Huq M.A."/>
        </authorList>
    </citation>
    <scope>NUCLEOTIDE SEQUENCE [LARGE SCALE GENOMIC DNA]</scope>
    <source>
        <strain evidence="6 7">MAHUQ-52</strain>
    </source>
</reference>
<dbReference type="SUPFAM" id="SSF55073">
    <property type="entry name" value="Nucleotide cyclase"/>
    <property type="match status" value="1"/>
</dbReference>
<feature type="chain" id="PRO_5046661695" description="diguanylate cyclase" evidence="4">
    <location>
        <begin position="30"/>
        <end position="409"/>
    </location>
</feature>
<dbReference type="RefSeq" id="WP_229432027.1">
    <property type="nucleotide sequence ID" value="NZ_JAJHPV010000013.1"/>
</dbReference>
<evidence type="ECO:0000256" key="3">
    <source>
        <dbReference type="SAM" id="Phobius"/>
    </source>
</evidence>
<evidence type="ECO:0000256" key="1">
    <source>
        <dbReference type="ARBA" id="ARBA00012528"/>
    </source>
</evidence>
<feature type="domain" description="GGDEF" evidence="5">
    <location>
        <begin position="227"/>
        <end position="365"/>
    </location>
</feature>
<keyword evidence="3" id="KW-0472">Membrane</keyword>
<feature type="transmembrane region" description="Helical" evidence="3">
    <location>
        <begin position="154"/>
        <end position="175"/>
    </location>
</feature>
<dbReference type="EC" id="2.7.7.65" evidence="1"/>
<dbReference type="InterPro" id="IPR029787">
    <property type="entry name" value="Nucleotide_cyclase"/>
</dbReference>
<accession>A0ABS8IR61</accession>
<proteinExistence type="predicted"/>
<evidence type="ECO:0000256" key="4">
    <source>
        <dbReference type="SAM" id="SignalP"/>
    </source>
</evidence>
<feature type="signal peptide" evidence="4">
    <location>
        <begin position="1"/>
        <end position="29"/>
    </location>
</feature>
<keyword evidence="4" id="KW-0732">Signal</keyword>
<dbReference type="PANTHER" id="PTHR45138">
    <property type="entry name" value="REGULATORY COMPONENTS OF SENSORY TRANSDUCTION SYSTEM"/>
    <property type="match status" value="1"/>
</dbReference>
<evidence type="ECO:0000313" key="7">
    <source>
        <dbReference type="Proteomes" id="UP001198701"/>
    </source>
</evidence>
<keyword evidence="3" id="KW-1133">Transmembrane helix</keyword>
<dbReference type="Proteomes" id="UP001198701">
    <property type="component" value="Unassembled WGS sequence"/>
</dbReference>
<evidence type="ECO:0000256" key="2">
    <source>
        <dbReference type="ARBA" id="ARBA00034247"/>
    </source>
</evidence>
<dbReference type="Pfam" id="PF00990">
    <property type="entry name" value="GGDEF"/>
    <property type="match status" value="1"/>
</dbReference>
<keyword evidence="3" id="KW-0812">Transmembrane</keyword>
<comment type="caution">
    <text evidence="6">The sequence shown here is derived from an EMBL/GenBank/DDBJ whole genome shotgun (WGS) entry which is preliminary data.</text>
</comment>
<keyword evidence="7" id="KW-1185">Reference proteome</keyword>
<protein>
    <recommendedName>
        <fullName evidence="1">diguanylate cyclase</fullName>
        <ecNumber evidence="1">2.7.7.65</ecNumber>
    </recommendedName>
</protein>
<dbReference type="NCBIfam" id="TIGR00254">
    <property type="entry name" value="GGDEF"/>
    <property type="match status" value="1"/>
</dbReference>
<name>A0ABS8IR61_9BURK</name>
<comment type="catalytic activity">
    <reaction evidence="2">
        <text>2 GTP = 3',3'-c-di-GMP + 2 diphosphate</text>
        <dbReference type="Rhea" id="RHEA:24898"/>
        <dbReference type="ChEBI" id="CHEBI:33019"/>
        <dbReference type="ChEBI" id="CHEBI:37565"/>
        <dbReference type="ChEBI" id="CHEBI:58805"/>
        <dbReference type="EC" id="2.7.7.65"/>
    </reaction>
</comment>
<dbReference type="SMART" id="SM00267">
    <property type="entry name" value="GGDEF"/>
    <property type="match status" value="1"/>
</dbReference>
<dbReference type="InterPro" id="IPR043128">
    <property type="entry name" value="Rev_trsase/Diguanyl_cyclase"/>
</dbReference>
<dbReference type="EMBL" id="JAJHPV010000013">
    <property type="protein sequence ID" value="MCC6071099.1"/>
    <property type="molecule type" value="Genomic_DNA"/>
</dbReference>
<dbReference type="InterPro" id="IPR050469">
    <property type="entry name" value="Diguanylate_Cyclase"/>
</dbReference>
<dbReference type="InterPro" id="IPR000160">
    <property type="entry name" value="GGDEF_dom"/>
</dbReference>
<dbReference type="PROSITE" id="PS50887">
    <property type="entry name" value="GGDEF"/>
    <property type="match status" value="1"/>
</dbReference>
<dbReference type="Gene3D" id="3.30.70.270">
    <property type="match status" value="1"/>
</dbReference>
<gene>
    <name evidence="6" type="ORF">LMJ30_09035</name>
</gene>
<sequence length="409" mass="43102">MLKYQAPLRRLAMPGIVAALFLAPPVALANEQSALAELKSIRALADHADAEAARRIGMVRMSLPADASPLLLRELADTEARVSGCVAPGALPGAAALAAGAAAAAGVPGTANAGKPALGVPALGSTPARAPGLDRAKPAGSRAEVIPRAQRLRLLATTLAAVAAAAAAAAVFMMYRRAQDKSEKLAQLNRELNDQARRDPLTRLKNRRAFLDKMADRSESMPVNRTATDCITLMNIDHFRLVNDRLGHDVGDAVLAEVGRRLNKVVRDTDMLVRWGGEEFLVFSPNAHPNQMRVMLERVMGAVGSTPIQVDGHTITVTISAGLACVPFAGIPEDDFDWQKVVSLADKALHHAKQQGRNRAVAVAGLSADETQAMAALEADFGQAVEQGMVEVMLVPGPAGAQVKQLHPA</sequence>
<dbReference type="CDD" id="cd01949">
    <property type="entry name" value="GGDEF"/>
    <property type="match status" value="1"/>
</dbReference>